<evidence type="ECO:0000313" key="3">
    <source>
        <dbReference type="Proteomes" id="UP000005819"/>
    </source>
</evidence>
<dbReference type="eggNOG" id="COG0358">
    <property type="taxonomic scope" value="Bacteria"/>
</dbReference>
<dbReference type="HOGENOM" id="CLU_204883_0_0_10"/>
<dbReference type="Gene3D" id="3.90.580.10">
    <property type="entry name" value="Zinc finger, CHC2-type domain"/>
    <property type="match status" value="1"/>
</dbReference>
<reference evidence="2" key="1">
    <citation type="submission" date="2007-10" db="EMBL/GenBank/DDBJ databases">
        <authorList>
            <person name="Fulton L."/>
            <person name="Clifton S."/>
            <person name="Fulton B."/>
            <person name="Xu J."/>
            <person name="Minx P."/>
            <person name="Pepin K.H."/>
            <person name="Johnson M."/>
            <person name="Thiruvilangam P."/>
            <person name="Bhonagiri V."/>
            <person name="Nash W.E."/>
            <person name="Mardis E.R."/>
            <person name="Wilson R.K."/>
        </authorList>
    </citation>
    <scope>NUCLEOTIDE SEQUENCE [LARGE SCALE GENOMIC DNA]</scope>
    <source>
        <strain evidence="2">DSM 17216</strain>
    </source>
</reference>
<dbReference type="EMBL" id="ABFK02000017">
    <property type="protein sequence ID" value="EDS03880.1"/>
    <property type="molecule type" value="Genomic_DNA"/>
</dbReference>
<dbReference type="InterPro" id="IPR002694">
    <property type="entry name" value="Znf_CHC2"/>
</dbReference>
<name>B0MUZ5_9BACT</name>
<dbReference type="GO" id="GO:0003899">
    <property type="term" value="F:DNA-directed RNA polymerase activity"/>
    <property type="evidence" value="ECO:0007669"/>
    <property type="project" value="InterPro"/>
</dbReference>
<protein>
    <recommendedName>
        <fullName evidence="1">Zinc finger CHC2-type domain-containing protein</fullName>
    </recommendedName>
</protein>
<dbReference type="SUPFAM" id="SSF57783">
    <property type="entry name" value="Zinc beta-ribbon"/>
    <property type="match status" value="1"/>
</dbReference>
<dbReference type="Pfam" id="PF01807">
    <property type="entry name" value="Zn_ribbon_DnaG"/>
    <property type="match status" value="1"/>
</dbReference>
<keyword evidence="3" id="KW-1185">Reference proteome</keyword>
<proteinExistence type="predicted"/>
<dbReference type="AlphaFoldDB" id="B0MUZ5"/>
<accession>B0MUZ5</accession>
<gene>
    <name evidence="2" type="ORF">ALIPUT_00938</name>
</gene>
<dbReference type="GeneID" id="73804440"/>
<evidence type="ECO:0000259" key="1">
    <source>
        <dbReference type="Pfam" id="PF01807"/>
    </source>
</evidence>
<organism evidence="2 3">
    <name type="scientific">Alistipes putredinis DSM 17216</name>
    <dbReference type="NCBI Taxonomy" id="445970"/>
    <lineage>
        <taxon>Bacteria</taxon>
        <taxon>Pseudomonadati</taxon>
        <taxon>Bacteroidota</taxon>
        <taxon>Bacteroidia</taxon>
        <taxon>Bacteroidales</taxon>
        <taxon>Rikenellaceae</taxon>
        <taxon>Alistipes</taxon>
    </lineage>
</organism>
<dbReference type="RefSeq" id="WP_004329752.1">
    <property type="nucleotide sequence ID" value="NZ_DS499580.1"/>
</dbReference>
<dbReference type="GO" id="GO:0003677">
    <property type="term" value="F:DNA binding"/>
    <property type="evidence" value="ECO:0007669"/>
    <property type="project" value="InterPro"/>
</dbReference>
<dbReference type="GO" id="GO:0008270">
    <property type="term" value="F:zinc ion binding"/>
    <property type="evidence" value="ECO:0007669"/>
    <property type="project" value="InterPro"/>
</dbReference>
<reference evidence="2" key="2">
    <citation type="submission" date="2013-09" db="EMBL/GenBank/DDBJ databases">
        <title>Draft genome sequence of Alistipes putredinis (DSM 17216).</title>
        <authorList>
            <person name="Sudarsanam P."/>
            <person name="Ley R."/>
            <person name="Guruge J."/>
            <person name="Turnbaugh P.J."/>
            <person name="Mahowald M."/>
            <person name="Liep D."/>
            <person name="Gordon J."/>
        </authorList>
    </citation>
    <scope>NUCLEOTIDE SEQUENCE</scope>
    <source>
        <strain evidence="2">DSM 17216</strain>
    </source>
</reference>
<dbReference type="InterPro" id="IPR036977">
    <property type="entry name" value="DNA_primase_Znf_CHC2"/>
</dbReference>
<feature type="domain" description="Zinc finger CHC2-type" evidence="1">
    <location>
        <begin position="8"/>
        <end position="45"/>
    </location>
</feature>
<dbReference type="GO" id="GO:0006260">
    <property type="term" value="P:DNA replication"/>
    <property type="evidence" value="ECO:0007669"/>
    <property type="project" value="InterPro"/>
</dbReference>
<dbReference type="Proteomes" id="UP000005819">
    <property type="component" value="Unassembled WGS sequence"/>
</dbReference>
<sequence>MYLSLLREERTPSFSVSYDKNLWHDFGTGEGGSIIDLVPRMEGCAEGEAV</sequence>
<evidence type="ECO:0000313" key="2">
    <source>
        <dbReference type="EMBL" id="EDS03880.1"/>
    </source>
</evidence>
<comment type="caution">
    <text evidence="2">The sequence shown here is derived from an EMBL/GenBank/DDBJ whole genome shotgun (WGS) entry which is preliminary data.</text>
</comment>